<evidence type="ECO:0000313" key="1">
    <source>
        <dbReference type="EMBL" id="GJN40265.1"/>
    </source>
</evidence>
<name>A0AAV5G033_ELECO</name>
<protein>
    <submittedName>
        <fullName evidence="1">Uncharacterized protein</fullName>
    </submittedName>
</protein>
<dbReference type="AlphaFoldDB" id="A0AAV5G033"/>
<comment type="caution">
    <text evidence="1">The sequence shown here is derived from an EMBL/GenBank/DDBJ whole genome shotgun (WGS) entry which is preliminary data.</text>
</comment>
<dbReference type="Proteomes" id="UP001054889">
    <property type="component" value="Unassembled WGS sequence"/>
</dbReference>
<dbReference type="EMBL" id="BQKI01000109">
    <property type="protein sequence ID" value="GJN40265.1"/>
    <property type="molecule type" value="Genomic_DNA"/>
</dbReference>
<evidence type="ECO:0000313" key="2">
    <source>
        <dbReference type="Proteomes" id="UP001054889"/>
    </source>
</evidence>
<proteinExistence type="predicted"/>
<gene>
    <name evidence="1" type="primary">gb29456</name>
    <name evidence="1" type="ORF">PR202_gb29456</name>
</gene>
<reference evidence="1" key="2">
    <citation type="submission" date="2021-12" db="EMBL/GenBank/DDBJ databases">
        <title>Resequencing data analysis of finger millet.</title>
        <authorList>
            <person name="Hatakeyama M."/>
            <person name="Aluri S."/>
            <person name="Balachadran M.T."/>
            <person name="Sivarajan S.R."/>
            <person name="Poveda L."/>
            <person name="Shimizu-Inatsugi R."/>
            <person name="Schlapbach R."/>
            <person name="Sreeman S.M."/>
            <person name="Shimizu K.K."/>
        </authorList>
    </citation>
    <scope>NUCLEOTIDE SEQUENCE</scope>
</reference>
<sequence length="67" mass="7254">MQKGLNSAVILEAWALWRHRNDCIFNKATLSIGTALTLAGEESNMWCVAGAKALSSVTGFRGRSDEV</sequence>
<keyword evidence="2" id="KW-1185">Reference proteome</keyword>
<accession>A0AAV5G033</accession>
<organism evidence="1 2">
    <name type="scientific">Eleusine coracana subsp. coracana</name>
    <dbReference type="NCBI Taxonomy" id="191504"/>
    <lineage>
        <taxon>Eukaryota</taxon>
        <taxon>Viridiplantae</taxon>
        <taxon>Streptophyta</taxon>
        <taxon>Embryophyta</taxon>
        <taxon>Tracheophyta</taxon>
        <taxon>Spermatophyta</taxon>
        <taxon>Magnoliopsida</taxon>
        <taxon>Liliopsida</taxon>
        <taxon>Poales</taxon>
        <taxon>Poaceae</taxon>
        <taxon>PACMAD clade</taxon>
        <taxon>Chloridoideae</taxon>
        <taxon>Cynodonteae</taxon>
        <taxon>Eleusininae</taxon>
        <taxon>Eleusine</taxon>
    </lineage>
</organism>
<reference evidence="1" key="1">
    <citation type="journal article" date="2018" name="DNA Res.">
        <title>Multiple hybrid de novo genome assembly of finger millet, an orphan allotetraploid crop.</title>
        <authorList>
            <person name="Hatakeyama M."/>
            <person name="Aluri S."/>
            <person name="Balachadran M.T."/>
            <person name="Sivarajan S.R."/>
            <person name="Patrignani A."/>
            <person name="Gruter S."/>
            <person name="Poveda L."/>
            <person name="Shimizu-Inatsugi R."/>
            <person name="Baeten J."/>
            <person name="Francoijs K.J."/>
            <person name="Nataraja K.N."/>
            <person name="Reddy Y.A.N."/>
            <person name="Phadnis S."/>
            <person name="Ravikumar R.L."/>
            <person name="Schlapbach R."/>
            <person name="Sreeman S.M."/>
            <person name="Shimizu K.K."/>
        </authorList>
    </citation>
    <scope>NUCLEOTIDE SEQUENCE</scope>
</reference>